<dbReference type="EnsemblMetazoa" id="Aqu2.1.29003_001">
    <property type="protein sequence ID" value="Aqu2.1.29003_001"/>
    <property type="gene ID" value="Aqu2.1.29003"/>
</dbReference>
<keyword evidence="5" id="KW-0813">Transport</keyword>
<reference evidence="6" key="1">
    <citation type="submission" date="2017-05" db="UniProtKB">
        <authorList>
            <consortium name="EnsemblMetazoa"/>
        </authorList>
    </citation>
    <scope>IDENTIFICATION</scope>
</reference>
<keyword evidence="4 5" id="KW-0472">Membrane</keyword>
<evidence type="ECO:0000256" key="4">
    <source>
        <dbReference type="ARBA" id="ARBA00023136"/>
    </source>
</evidence>
<feature type="transmembrane region" description="Helical" evidence="5">
    <location>
        <begin position="59"/>
        <end position="85"/>
    </location>
</feature>
<dbReference type="GO" id="GO:0015031">
    <property type="term" value="P:protein transport"/>
    <property type="evidence" value="ECO:0007669"/>
    <property type="project" value="InterPro"/>
</dbReference>
<evidence type="ECO:0000256" key="5">
    <source>
        <dbReference type="RuleBase" id="RU363122"/>
    </source>
</evidence>
<comment type="similarity">
    <text evidence="5">Belongs to the SCAMP family.</text>
</comment>
<proteinExistence type="inferred from homology"/>
<comment type="subcellular location">
    <subcellularLocation>
        <location evidence="1 5">Membrane</location>
        <topology evidence="1 5">Multi-pass membrane protein</topology>
    </subcellularLocation>
</comment>
<evidence type="ECO:0000256" key="3">
    <source>
        <dbReference type="ARBA" id="ARBA00022989"/>
    </source>
</evidence>
<keyword evidence="2 5" id="KW-0812">Transmembrane</keyword>
<keyword evidence="3 5" id="KW-1133">Transmembrane helix</keyword>
<dbReference type="InterPro" id="IPR007273">
    <property type="entry name" value="SCAMP"/>
</dbReference>
<protein>
    <recommendedName>
        <fullName evidence="5">Secretory carrier-associated membrane protein</fullName>
        <shortName evidence="5">Secretory carrier membrane protein</shortName>
    </recommendedName>
</protein>
<dbReference type="GO" id="GO:0032588">
    <property type="term" value="C:trans-Golgi network membrane"/>
    <property type="evidence" value="ECO:0007669"/>
    <property type="project" value="TreeGrafter"/>
</dbReference>
<sequence length="132" mass="14091">MPAYYAHRKDSSLAFMWFFFIMVIQCAVWVFFALGPPSFSIGIISGANVIKASKPISGMYIALSFLWLLLVPWAAIMIFLIHCYYHLSGGTLDKAAAEAAKGAAGSKYVRDATKGAVRAGVSASVAAATSSD</sequence>
<name>A0A1X7UMK5_AMPQE</name>
<dbReference type="Pfam" id="PF04144">
    <property type="entry name" value="SCAMP"/>
    <property type="match status" value="1"/>
</dbReference>
<evidence type="ECO:0000256" key="1">
    <source>
        <dbReference type="ARBA" id="ARBA00004141"/>
    </source>
</evidence>
<accession>A0A1X7UMK5</accession>
<organism evidence="6">
    <name type="scientific">Amphimedon queenslandica</name>
    <name type="common">Sponge</name>
    <dbReference type="NCBI Taxonomy" id="400682"/>
    <lineage>
        <taxon>Eukaryota</taxon>
        <taxon>Metazoa</taxon>
        <taxon>Porifera</taxon>
        <taxon>Demospongiae</taxon>
        <taxon>Heteroscleromorpha</taxon>
        <taxon>Haplosclerida</taxon>
        <taxon>Niphatidae</taxon>
        <taxon>Amphimedon</taxon>
    </lineage>
</organism>
<dbReference type="PANTHER" id="PTHR10687:SF2">
    <property type="entry name" value="SECRETORY CARRIER-ASSOCIATED MEMBRANE PROTEIN"/>
    <property type="match status" value="1"/>
</dbReference>
<dbReference type="InParanoid" id="A0A1X7UMK5"/>
<dbReference type="PANTHER" id="PTHR10687">
    <property type="entry name" value="SECRETORY CARRIER-ASSOCIATED MEMBRANE PROTEIN SCAMP"/>
    <property type="match status" value="1"/>
</dbReference>
<dbReference type="AlphaFoldDB" id="A0A1X7UMK5"/>
<evidence type="ECO:0000256" key="2">
    <source>
        <dbReference type="ARBA" id="ARBA00022692"/>
    </source>
</evidence>
<comment type="caution">
    <text evidence="5">Lacks conserved residue(s) required for the propagation of feature annotation.</text>
</comment>
<evidence type="ECO:0000313" key="6">
    <source>
        <dbReference type="EnsemblMetazoa" id="Aqu2.1.29003_001"/>
    </source>
</evidence>
<dbReference type="GO" id="GO:0055038">
    <property type="term" value="C:recycling endosome membrane"/>
    <property type="evidence" value="ECO:0007669"/>
    <property type="project" value="TreeGrafter"/>
</dbReference>
<dbReference type="STRING" id="400682.A0A1X7UMK5"/>
<feature type="transmembrane region" description="Helical" evidence="5">
    <location>
        <begin position="12"/>
        <end position="32"/>
    </location>
</feature>